<keyword evidence="3" id="KW-0808">Transferase</keyword>
<feature type="chain" id="PRO_5038376978" evidence="2">
    <location>
        <begin position="27"/>
        <end position="289"/>
    </location>
</feature>
<dbReference type="KEGG" id="cstr:CBE89_09640"/>
<dbReference type="Proteomes" id="UP000250197">
    <property type="component" value="Chromosome"/>
</dbReference>
<evidence type="ECO:0000313" key="3">
    <source>
        <dbReference type="EMBL" id="ART21731.1"/>
    </source>
</evidence>
<reference evidence="3 4" key="1">
    <citation type="submission" date="2017-05" db="EMBL/GenBank/DDBJ databases">
        <title>Complete genome sequence of Corynebacterium striatum KC-Na-1 isolated from Neophocaena asiaeorientalis in Korea.</title>
        <authorList>
            <person name="Kim J.H."/>
            <person name="Lee K."/>
        </authorList>
    </citation>
    <scope>NUCLEOTIDE SEQUENCE [LARGE SCALE GENOMIC DNA]</scope>
    <source>
        <strain evidence="3 4">KC-Na-01</strain>
    </source>
</reference>
<gene>
    <name evidence="3" type="ORF">CBE89_09640</name>
</gene>
<keyword evidence="2" id="KW-0732">Signal</keyword>
<protein>
    <submittedName>
        <fullName evidence="3">Glutamine cyclotransferase</fullName>
    </submittedName>
</protein>
<evidence type="ECO:0000256" key="2">
    <source>
        <dbReference type="SAM" id="SignalP"/>
    </source>
</evidence>
<dbReference type="SUPFAM" id="SSF63829">
    <property type="entry name" value="Calcium-dependent phosphotriesterase"/>
    <property type="match status" value="1"/>
</dbReference>
<dbReference type="Pfam" id="PF05096">
    <property type="entry name" value="Glu_cyclase_2"/>
    <property type="match status" value="1"/>
</dbReference>
<dbReference type="PANTHER" id="PTHR31270:SF1">
    <property type="entry name" value="GLUTAMINYL-PEPTIDE CYCLOTRANSFERASE"/>
    <property type="match status" value="1"/>
</dbReference>
<organism evidence="3 4">
    <name type="scientific">Corynebacterium striatum</name>
    <dbReference type="NCBI Taxonomy" id="43770"/>
    <lineage>
        <taxon>Bacteria</taxon>
        <taxon>Bacillati</taxon>
        <taxon>Actinomycetota</taxon>
        <taxon>Actinomycetes</taxon>
        <taxon>Mycobacteriales</taxon>
        <taxon>Corynebacteriaceae</taxon>
        <taxon>Corynebacterium</taxon>
    </lineage>
</organism>
<feature type="signal peptide" evidence="2">
    <location>
        <begin position="1"/>
        <end position="26"/>
    </location>
</feature>
<name>A0A2Z2J551_CORST</name>
<feature type="region of interest" description="Disordered" evidence="1">
    <location>
        <begin position="32"/>
        <end position="57"/>
    </location>
</feature>
<dbReference type="InterPro" id="IPR007788">
    <property type="entry name" value="QCT"/>
</dbReference>
<evidence type="ECO:0000313" key="4">
    <source>
        <dbReference type="Proteomes" id="UP000250197"/>
    </source>
</evidence>
<dbReference type="RefSeq" id="WP_086891789.1">
    <property type="nucleotide sequence ID" value="NZ_CP021252.1"/>
</dbReference>
<dbReference type="AlphaFoldDB" id="A0A2Z2J551"/>
<dbReference type="GO" id="GO:0016603">
    <property type="term" value="F:glutaminyl-peptide cyclotransferase activity"/>
    <property type="evidence" value="ECO:0007669"/>
    <property type="project" value="InterPro"/>
</dbReference>
<proteinExistence type="predicted"/>
<evidence type="ECO:0000256" key="1">
    <source>
        <dbReference type="SAM" id="MobiDB-lite"/>
    </source>
</evidence>
<dbReference type="PANTHER" id="PTHR31270">
    <property type="entry name" value="GLUTAMINYL-PEPTIDE CYCLOTRANSFERASE"/>
    <property type="match status" value="1"/>
</dbReference>
<dbReference type="EMBL" id="CP021252">
    <property type="protein sequence ID" value="ART21731.1"/>
    <property type="molecule type" value="Genomic_DNA"/>
</dbReference>
<accession>A0A2Z2J551</accession>
<feature type="compositionally biased region" description="Basic and acidic residues" evidence="1">
    <location>
        <begin position="48"/>
        <end position="57"/>
    </location>
</feature>
<sequence>MGSFITSFPSRITALAAALGTVGALAACSNDAPANTDEATSASPASSEKGEEAGEAVEHLKASVKEHTKMIPNAFTQGLEVDPDGNLLVGTGLYGQSRLMRVKPGAEEATQEVSLPAEYFGEGIAQTSDAIWQLTWKAGQAVKRDPLTLEEVGRAPYEGEGWGLCALGADKTQLIMSDGSSQLRHLDPQTFKEVAPRTDVTLEGQPVEEINELECVDGNVYANVWMSEDILRIDPQSGAVTAVIDASGLNENGPTSINDVLNGIAHIPGTNEYWITGKRWVDLYRVTFE</sequence>